<evidence type="ECO:0000313" key="6">
    <source>
        <dbReference type="Proteomes" id="UP000233440"/>
    </source>
</evidence>
<dbReference type="Gene3D" id="2.30.30.40">
    <property type="entry name" value="SH3 Domains"/>
    <property type="match status" value="5"/>
</dbReference>
<dbReference type="PANTHER" id="PTHR34408">
    <property type="entry name" value="FAMILY PROTEIN, PUTATIVE-RELATED"/>
    <property type="match status" value="1"/>
</dbReference>
<dbReference type="InterPro" id="IPR003646">
    <property type="entry name" value="SH3-like_bac-type"/>
</dbReference>
<dbReference type="Proteomes" id="UP000233440">
    <property type="component" value="Unassembled WGS sequence"/>
</dbReference>
<evidence type="ECO:0000256" key="3">
    <source>
        <dbReference type="SAM" id="SignalP"/>
    </source>
</evidence>
<dbReference type="EMBL" id="PIQO01000006">
    <property type="protein sequence ID" value="PKR85193.1"/>
    <property type="molecule type" value="Genomic_DNA"/>
</dbReference>
<dbReference type="PANTHER" id="PTHR34408:SF1">
    <property type="entry name" value="GLYCOSYL HYDROLASE FAMILY 19 DOMAIN-CONTAINING PROTEIN HI_1415"/>
    <property type="match status" value="1"/>
</dbReference>
<dbReference type="Gene3D" id="3.40.630.40">
    <property type="entry name" value="Zn-dependent exopeptidases"/>
    <property type="match status" value="1"/>
</dbReference>
<evidence type="ECO:0000259" key="4">
    <source>
        <dbReference type="PROSITE" id="PS51781"/>
    </source>
</evidence>
<dbReference type="Pfam" id="PF01520">
    <property type="entry name" value="Amidase_3"/>
    <property type="match status" value="1"/>
</dbReference>
<dbReference type="GO" id="GO:0008745">
    <property type="term" value="F:N-acetylmuramoyl-L-alanine amidase activity"/>
    <property type="evidence" value="ECO:0007669"/>
    <property type="project" value="InterPro"/>
</dbReference>
<keyword evidence="3" id="KW-0732">Signal</keyword>
<name>A0A2N3LKX5_9BACI</name>
<dbReference type="PROSITE" id="PS51781">
    <property type="entry name" value="SH3B"/>
    <property type="match status" value="5"/>
</dbReference>
<accession>A0A2N3LKX5</accession>
<proteinExistence type="predicted"/>
<dbReference type="Pfam" id="PF08239">
    <property type="entry name" value="SH3_3"/>
    <property type="match status" value="5"/>
</dbReference>
<gene>
    <name evidence="5" type="ORF">CWO92_10590</name>
</gene>
<dbReference type="SMART" id="SM00287">
    <property type="entry name" value="SH3b"/>
    <property type="match status" value="5"/>
</dbReference>
<feature type="domain" description="SH3b" evidence="4">
    <location>
        <begin position="28"/>
        <end position="92"/>
    </location>
</feature>
<dbReference type="RefSeq" id="WP_101354171.1">
    <property type="nucleotide sequence ID" value="NZ_PIQO01000006.1"/>
</dbReference>
<keyword evidence="6" id="KW-1185">Reference proteome</keyword>
<evidence type="ECO:0000256" key="1">
    <source>
        <dbReference type="ARBA" id="ARBA00022801"/>
    </source>
</evidence>
<reference evidence="5 6" key="1">
    <citation type="submission" date="2017-11" db="EMBL/GenBank/DDBJ databases">
        <title>Bacillus camelliae sp. nov., isolated from pu'er tea.</title>
        <authorList>
            <person name="Niu L."/>
        </authorList>
    </citation>
    <scope>NUCLEOTIDE SEQUENCE [LARGE SCALE GENOMIC DNA]</scope>
    <source>
        <strain evidence="5 6">7578-1</strain>
    </source>
</reference>
<comment type="caution">
    <text evidence="5">The sequence shown here is derived from an EMBL/GenBank/DDBJ whole genome shotgun (WGS) entry which is preliminary data.</text>
</comment>
<evidence type="ECO:0000256" key="2">
    <source>
        <dbReference type="ARBA" id="ARBA00023316"/>
    </source>
</evidence>
<dbReference type="InterPro" id="IPR002508">
    <property type="entry name" value="MurNAc-LAA_cat"/>
</dbReference>
<dbReference type="InterPro" id="IPR017293">
    <property type="entry name" value="N-acetylmuramoyl-L-ala_amidase"/>
</dbReference>
<dbReference type="CDD" id="cd02696">
    <property type="entry name" value="MurNAc-LAA"/>
    <property type="match status" value="1"/>
</dbReference>
<dbReference type="OrthoDB" id="9806267at2"/>
<dbReference type="InterPro" id="IPR052354">
    <property type="entry name" value="Cell_Wall_Dynamics_Protein"/>
</dbReference>
<feature type="domain" description="SH3b" evidence="4">
    <location>
        <begin position="169"/>
        <end position="231"/>
    </location>
</feature>
<dbReference type="AlphaFoldDB" id="A0A2N3LKX5"/>
<feature type="chain" id="PRO_5038741991" evidence="3">
    <location>
        <begin position="21"/>
        <end position="581"/>
    </location>
</feature>
<dbReference type="GO" id="GO:0071555">
    <property type="term" value="P:cell wall organization"/>
    <property type="evidence" value="ECO:0007669"/>
    <property type="project" value="UniProtKB-KW"/>
</dbReference>
<sequence>MGRKLTIILLIILLTCTGFNQPVKQVQAETSKVTVNVSVLNIRKGPGLSYPILEQVQKGDQFTILQKKNDWYEIRMPSGDTGWAASWLVSVNESNTLGGGKGTVTVNGLRLRSAPSSDSSILKVLQKDQVVTVQSQNGDWVKVTVNGISGWISKDFIETDKKTSTPSSSSSGMITVDHVNVRTSPTISSSVIGSLNSGNEITILEEQNGWVHFTMGSLDGWVSSQYVQKVKENQEKQNPSLNNSSQKMTGTINVSSLNIRSKPSLDGKIISTITKGQSFEIKREENNWIEININNQIGWIAGWYVNKTNSSTVTSPQSGNQKGSVTILYNGTNLRSNATTTSSILSRANAGDSFNILDTVNDWYKIRLENGGIAYVASWLVSSSKTKAKNVSKNNTPPSTTGGLKGKVIVIDPGHGGQDKGTSGYRGTFEKNLTLSTALTLYQKLKNAGANVILTRSDDHYISLPSRVGIAEGNHADAFISIHFDSLKEDPSVSGHTTYYYHGNQKELALDVNTGISKQVGINDRGVRFGDFHVIRENNAPAVLTELGYLSNPNEELLVNSKQYQELVTTGIYNGLVEFFN</sequence>
<dbReference type="PIRSF" id="PIRSF037846">
    <property type="entry name" value="Autolysin_YrvJ_prd"/>
    <property type="match status" value="1"/>
</dbReference>
<feature type="domain" description="SH3b" evidence="4">
    <location>
        <begin position="322"/>
        <end position="384"/>
    </location>
</feature>
<protein>
    <submittedName>
        <fullName evidence="5">N-acetylmuramoyl-L-alanine amidase</fullName>
    </submittedName>
</protein>
<feature type="domain" description="SH3b" evidence="4">
    <location>
        <begin position="247"/>
        <end position="309"/>
    </location>
</feature>
<organism evidence="5 6">
    <name type="scientific">Heyndrickxia camelliae</name>
    <dbReference type="NCBI Taxonomy" id="1707093"/>
    <lineage>
        <taxon>Bacteria</taxon>
        <taxon>Bacillati</taxon>
        <taxon>Bacillota</taxon>
        <taxon>Bacilli</taxon>
        <taxon>Bacillales</taxon>
        <taxon>Bacillaceae</taxon>
        <taxon>Heyndrickxia</taxon>
    </lineage>
</organism>
<feature type="domain" description="SH3b" evidence="4">
    <location>
        <begin position="99"/>
        <end position="161"/>
    </location>
</feature>
<keyword evidence="2" id="KW-0961">Cell wall biogenesis/degradation</keyword>
<feature type="signal peptide" evidence="3">
    <location>
        <begin position="1"/>
        <end position="20"/>
    </location>
</feature>
<dbReference type="SUPFAM" id="SSF53187">
    <property type="entry name" value="Zn-dependent exopeptidases"/>
    <property type="match status" value="1"/>
</dbReference>
<evidence type="ECO:0000313" key="5">
    <source>
        <dbReference type="EMBL" id="PKR85193.1"/>
    </source>
</evidence>
<dbReference type="GO" id="GO:0009253">
    <property type="term" value="P:peptidoglycan catabolic process"/>
    <property type="evidence" value="ECO:0007669"/>
    <property type="project" value="InterPro"/>
</dbReference>
<keyword evidence="1" id="KW-0378">Hydrolase</keyword>
<dbReference type="SMART" id="SM00646">
    <property type="entry name" value="Ami_3"/>
    <property type="match status" value="1"/>
</dbReference>